<evidence type="ECO:0000256" key="2">
    <source>
        <dbReference type="ARBA" id="ARBA00007884"/>
    </source>
</evidence>
<proteinExistence type="inferred from homology"/>
<dbReference type="InterPro" id="IPR013857">
    <property type="entry name" value="NADH-UbQ_OxRdtase-assoc_prot30"/>
</dbReference>
<evidence type="ECO:0000256" key="1">
    <source>
        <dbReference type="ARBA" id="ARBA00004173"/>
    </source>
</evidence>
<dbReference type="Pfam" id="PF08547">
    <property type="entry name" value="CIA30"/>
    <property type="match status" value="1"/>
</dbReference>
<dbReference type="GO" id="GO:0005739">
    <property type="term" value="C:mitochondrion"/>
    <property type="evidence" value="ECO:0007669"/>
    <property type="project" value="UniProtKB-SubCell"/>
</dbReference>
<dbReference type="InterPro" id="IPR039131">
    <property type="entry name" value="NDUFAF1"/>
</dbReference>
<dbReference type="Proteomes" id="UP000887560">
    <property type="component" value="Unplaced"/>
</dbReference>
<dbReference type="GO" id="GO:0051082">
    <property type="term" value="F:unfolded protein binding"/>
    <property type="evidence" value="ECO:0007669"/>
    <property type="project" value="TreeGrafter"/>
</dbReference>
<dbReference type="GO" id="GO:0032981">
    <property type="term" value="P:mitochondrial respiratory chain complex I assembly"/>
    <property type="evidence" value="ECO:0007669"/>
    <property type="project" value="TreeGrafter"/>
</dbReference>
<dbReference type="PANTHER" id="PTHR13194:SF18">
    <property type="entry name" value="COMPLEX I INTERMEDIATE-ASSOCIATED PROTEIN 30, MITOCHONDRIAL"/>
    <property type="match status" value="1"/>
</dbReference>
<evidence type="ECO:0000313" key="7">
    <source>
        <dbReference type="WBParaSite" id="scf7180000424498.g13306"/>
    </source>
</evidence>
<evidence type="ECO:0000313" key="6">
    <source>
        <dbReference type="Proteomes" id="UP000887560"/>
    </source>
</evidence>
<keyword evidence="4" id="KW-0143">Chaperone</keyword>
<accession>A0A915PFA6</accession>
<comment type="subcellular location">
    <subcellularLocation>
        <location evidence="1">Mitochondrion</location>
    </subcellularLocation>
</comment>
<sequence length="310" mass="35929">MFSKKYLNNKSFILLKSTIPHSDYYIKNLFASNSSTSDSSTDNVDQRENHQPIYNKKEKLIKNKIIKKTAFQQFKEILEFKPGNVPPTNLGVIDKKGGFVQLDVDIPLNVLLEDSPKILKKEAKTGSDSDWSEGYSKCDFYKTDRGTAIFEGYLSQKVVKDGRTECAGWCSIKTIDMMSLNLKKRYEEWGYYSHLLIKCRGDGRSYKIMLHSPESWDITWGDTHSYPLHTHGGPYWQFEMIPFSRFFYTYGGRIMDRQLKFYQNCASSIGITLMDNLEGPFRLEIDFIGVTNDRTHTEELAYETFNTPFT</sequence>
<evidence type="ECO:0000256" key="4">
    <source>
        <dbReference type="ARBA" id="ARBA00023186"/>
    </source>
</evidence>
<dbReference type="PANTHER" id="PTHR13194">
    <property type="entry name" value="COMPLEX I INTERMEDIATE-ASSOCIATED PROTEIN 30"/>
    <property type="match status" value="1"/>
</dbReference>
<dbReference type="GO" id="GO:0006120">
    <property type="term" value="P:mitochondrial electron transport, NADH to ubiquinone"/>
    <property type="evidence" value="ECO:0007669"/>
    <property type="project" value="TreeGrafter"/>
</dbReference>
<protein>
    <submittedName>
        <fullName evidence="7">NADH:ubiquinone oxidoreductase intermediate-associated protein 30 domain-containing protein</fullName>
    </submittedName>
</protein>
<comment type="similarity">
    <text evidence="2">Belongs to the CIA30 family.</text>
</comment>
<name>A0A915PFA6_9BILA</name>
<feature type="domain" description="NADH:ubiquinone oxidoreductase intermediate-associated protein 30" evidence="5">
    <location>
        <begin position="123"/>
        <end position="285"/>
    </location>
</feature>
<dbReference type="SUPFAM" id="SSF49785">
    <property type="entry name" value="Galactose-binding domain-like"/>
    <property type="match status" value="1"/>
</dbReference>
<reference evidence="7" key="1">
    <citation type="submission" date="2022-11" db="UniProtKB">
        <authorList>
            <consortium name="WormBaseParasite"/>
        </authorList>
    </citation>
    <scope>IDENTIFICATION</scope>
</reference>
<keyword evidence="6" id="KW-1185">Reference proteome</keyword>
<keyword evidence="3" id="KW-0496">Mitochondrion</keyword>
<dbReference type="AlphaFoldDB" id="A0A915PFA6"/>
<evidence type="ECO:0000259" key="5">
    <source>
        <dbReference type="Pfam" id="PF08547"/>
    </source>
</evidence>
<organism evidence="6 7">
    <name type="scientific">Meloidogyne floridensis</name>
    <dbReference type="NCBI Taxonomy" id="298350"/>
    <lineage>
        <taxon>Eukaryota</taxon>
        <taxon>Metazoa</taxon>
        <taxon>Ecdysozoa</taxon>
        <taxon>Nematoda</taxon>
        <taxon>Chromadorea</taxon>
        <taxon>Rhabditida</taxon>
        <taxon>Tylenchina</taxon>
        <taxon>Tylenchomorpha</taxon>
        <taxon>Tylenchoidea</taxon>
        <taxon>Meloidogynidae</taxon>
        <taxon>Meloidogyninae</taxon>
        <taxon>Meloidogyne</taxon>
    </lineage>
</organism>
<dbReference type="WBParaSite" id="scf7180000424498.g13306">
    <property type="protein sequence ID" value="scf7180000424498.g13306"/>
    <property type="gene ID" value="scf7180000424498.g13306"/>
</dbReference>
<evidence type="ECO:0000256" key="3">
    <source>
        <dbReference type="ARBA" id="ARBA00023128"/>
    </source>
</evidence>
<dbReference type="InterPro" id="IPR008979">
    <property type="entry name" value="Galactose-bd-like_sf"/>
</dbReference>